<evidence type="ECO:0000256" key="3">
    <source>
        <dbReference type="ARBA" id="ARBA00022801"/>
    </source>
</evidence>
<dbReference type="GO" id="GO:0004518">
    <property type="term" value="F:nuclease activity"/>
    <property type="evidence" value="ECO:0007669"/>
    <property type="project" value="UniProtKB-KW"/>
</dbReference>
<proteinExistence type="predicted"/>
<accession>A8MGB3</accession>
<dbReference type="KEGG" id="aoe:Clos_1296"/>
<dbReference type="eggNOG" id="COG1591">
    <property type="taxonomic scope" value="Bacteria"/>
</dbReference>
<dbReference type="EMBL" id="CP000853">
    <property type="protein sequence ID" value="ABW18841.1"/>
    <property type="molecule type" value="Genomic_DNA"/>
</dbReference>
<evidence type="ECO:0000256" key="2">
    <source>
        <dbReference type="ARBA" id="ARBA00022722"/>
    </source>
</evidence>
<name>A8MGB3_ALKOO</name>
<evidence type="ECO:0000256" key="1">
    <source>
        <dbReference type="ARBA" id="ARBA00001946"/>
    </source>
</evidence>
<dbReference type="OrthoDB" id="1682640at2"/>
<gene>
    <name evidence="5" type="ordered locus">Clos_1296</name>
</gene>
<evidence type="ECO:0000259" key="4">
    <source>
        <dbReference type="SMART" id="SM00990"/>
    </source>
</evidence>
<dbReference type="Gene3D" id="3.40.1350.10">
    <property type="match status" value="1"/>
</dbReference>
<sequence>MKEKAIQNKIVQYLKQQPNTWFFKTHGGMYQVAGIPDLILCYMGHFVALEIKRPGEKPTKLQEKVLKDIQEAGGISVVVHSLLDVKSVLDTLTKEG</sequence>
<dbReference type="AlphaFoldDB" id="A8MGB3"/>
<dbReference type="GO" id="GO:0003676">
    <property type="term" value="F:nucleic acid binding"/>
    <property type="evidence" value="ECO:0007669"/>
    <property type="project" value="InterPro"/>
</dbReference>
<dbReference type="SMART" id="SM00990">
    <property type="entry name" value="VRR_NUC"/>
    <property type="match status" value="1"/>
</dbReference>
<dbReference type="InterPro" id="IPR014883">
    <property type="entry name" value="VRR_NUC"/>
</dbReference>
<keyword evidence="6" id="KW-1185">Reference proteome</keyword>
<dbReference type="RefSeq" id="WP_012159153.1">
    <property type="nucleotide sequence ID" value="NC_009922.1"/>
</dbReference>
<evidence type="ECO:0000313" key="6">
    <source>
        <dbReference type="Proteomes" id="UP000000269"/>
    </source>
</evidence>
<organism evidence="5 6">
    <name type="scientific">Alkaliphilus oremlandii (strain OhILAs)</name>
    <name type="common">Clostridium oremlandii (strain OhILAs)</name>
    <dbReference type="NCBI Taxonomy" id="350688"/>
    <lineage>
        <taxon>Bacteria</taxon>
        <taxon>Bacillati</taxon>
        <taxon>Bacillota</taxon>
        <taxon>Clostridia</taxon>
        <taxon>Peptostreptococcales</taxon>
        <taxon>Natronincolaceae</taxon>
        <taxon>Alkaliphilus</taxon>
    </lineage>
</organism>
<dbReference type="STRING" id="350688.Clos_1296"/>
<dbReference type="Proteomes" id="UP000000269">
    <property type="component" value="Chromosome"/>
</dbReference>
<comment type="cofactor">
    <cofactor evidence="1">
        <name>Mg(2+)</name>
        <dbReference type="ChEBI" id="CHEBI:18420"/>
    </cofactor>
</comment>
<dbReference type="InterPro" id="IPR011335">
    <property type="entry name" value="Restrct_endonuc-II-like"/>
</dbReference>
<keyword evidence="3" id="KW-0378">Hydrolase</keyword>
<evidence type="ECO:0000313" key="5">
    <source>
        <dbReference type="EMBL" id="ABW18841.1"/>
    </source>
</evidence>
<dbReference type="HOGENOM" id="CLU_164611_0_0_9"/>
<dbReference type="SUPFAM" id="SSF52980">
    <property type="entry name" value="Restriction endonuclease-like"/>
    <property type="match status" value="1"/>
</dbReference>
<reference evidence="6" key="1">
    <citation type="submission" date="2007-10" db="EMBL/GenBank/DDBJ databases">
        <title>Complete genome of Alkaliphilus oremlandii OhILAs.</title>
        <authorList>
            <person name="Copeland A."/>
            <person name="Lucas S."/>
            <person name="Lapidus A."/>
            <person name="Barry K."/>
            <person name="Detter J.C."/>
            <person name="Glavina del Rio T."/>
            <person name="Hammon N."/>
            <person name="Israni S."/>
            <person name="Dalin E."/>
            <person name="Tice H."/>
            <person name="Pitluck S."/>
            <person name="Chain P."/>
            <person name="Malfatti S."/>
            <person name="Shin M."/>
            <person name="Vergez L."/>
            <person name="Schmutz J."/>
            <person name="Larimer F."/>
            <person name="Land M."/>
            <person name="Hauser L."/>
            <person name="Kyrpides N."/>
            <person name="Mikhailova N."/>
            <person name="Stolz J.F."/>
            <person name="Dawson A."/>
            <person name="Fisher E."/>
            <person name="Crable B."/>
            <person name="Perera E."/>
            <person name="Lisak J."/>
            <person name="Ranganathan M."/>
            <person name="Basu P."/>
            <person name="Richardson P."/>
        </authorList>
    </citation>
    <scope>NUCLEOTIDE SEQUENCE [LARGE SCALE GENOMIC DNA]</scope>
    <source>
        <strain evidence="6">OhILAs</strain>
    </source>
</reference>
<dbReference type="GO" id="GO:0016788">
    <property type="term" value="F:hydrolase activity, acting on ester bonds"/>
    <property type="evidence" value="ECO:0007669"/>
    <property type="project" value="InterPro"/>
</dbReference>
<dbReference type="InterPro" id="IPR011856">
    <property type="entry name" value="tRNA_endonuc-like_dom_sf"/>
</dbReference>
<protein>
    <submittedName>
        <fullName evidence="5">VRR-NUC domain protein</fullName>
    </submittedName>
</protein>
<feature type="domain" description="VRR-NUC" evidence="4">
    <location>
        <begin position="1"/>
        <end position="83"/>
    </location>
</feature>
<keyword evidence="2" id="KW-0540">Nuclease</keyword>